<comment type="caution">
    <text evidence="1">The sequence shown here is derived from an EMBL/GenBank/DDBJ whole genome shotgun (WGS) entry which is preliminary data.</text>
</comment>
<gene>
    <name evidence="1" type="ORF">RDB_LOCUS23135</name>
</gene>
<organism evidence="1 2">
    <name type="scientific">Rhizoctonia solani</name>
    <dbReference type="NCBI Taxonomy" id="456999"/>
    <lineage>
        <taxon>Eukaryota</taxon>
        <taxon>Fungi</taxon>
        <taxon>Dikarya</taxon>
        <taxon>Basidiomycota</taxon>
        <taxon>Agaricomycotina</taxon>
        <taxon>Agaricomycetes</taxon>
        <taxon>Cantharellales</taxon>
        <taxon>Ceratobasidiaceae</taxon>
        <taxon>Rhizoctonia</taxon>
    </lineage>
</organism>
<name>A0A8H3ABX8_9AGAM</name>
<reference evidence="1" key="1">
    <citation type="submission" date="2021-01" db="EMBL/GenBank/DDBJ databases">
        <authorList>
            <person name="Kaushik A."/>
        </authorList>
    </citation>
    <scope>NUCLEOTIDE SEQUENCE</scope>
    <source>
        <strain evidence="1">AG4-R118</strain>
    </source>
</reference>
<evidence type="ECO:0000313" key="2">
    <source>
        <dbReference type="Proteomes" id="UP000663888"/>
    </source>
</evidence>
<proteinExistence type="predicted"/>
<accession>A0A8H3ABX8</accession>
<evidence type="ECO:0000313" key="1">
    <source>
        <dbReference type="EMBL" id="CAE6420982.1"/>
    </source>
</evidence>
<dbReference type="AlphaFoldDB" id="A0A8H3ABX8"/>
<dbReference type="Proteomes" id="UP000663888">
    <property type="component" value="Unassembled WGS sequence"/>
</dbReference>
<protein>
    <submittedName>
        <fullName evidence="1">Uncharacterized protein</fullName>
    </submittedName>
</protein>
<dbReference type="EMBL" id="CAJMWX010000591">
    <property type="protein sequence ID" value="CAE6420982.1"/>
    <property type="molecule type" value="Genomic_DNA"/>
</dbReference>
<sequence length="269" mass="30006">MVGTTRLPSEFSKQHTVAAAVDQLEEVSTPIHPLTGIVAEPQAKQVILEMLDTGIPEAVIRPIFDTGYYEIVLPLEPTDTPYIAITYTNDIQEGHIYDLNSHPPQDLMSLMIPELGMTAVERGEWEQEESWDGFQWGSVEYFQESGEVDAIPWPILYTIAEFDDLEPVAGLQIYFAGCDYGSLDSSTPTMDSIESWYHPKSISRAVFEDSRIGDWSEDYELGDSLTLDVVGESVAPELDSNASTNSDSDLEIDWFDDTGIESASREFDD</sequence>